<evidence type="ECO:0000313" key="3">
    <source>
        <dbReference type="Proteomes" id="UP000008909"/>
    </source>
</evidence>
<reference evidence="2" key="1">
    <citation type="journal article" date="2011" name="Genome Biol.">
        <title>The draft genome of the carcinogenic human liver fluke Clonorchis sinensis.</title>
        <authorList>
            <person name="Wang X."/>
            <person name="Chen W."/>
            <person name="Huang Y."/>
            <person name="Sun J."/>
            <person name="Men J."/>
            <person name="Liu H."/>
            <person name="Luo F."/>
            <person name="Guo L."/>
            <person name="Lv X."/>
            <person name="Deng C."/>
            <person name="Zhou C."/>
            <person name="Fan Y."/>
            <person name="Li X."/>
            <person name="Huang L."/>
            <person name="Hu Y."/>
            <person name="Liang C."/>
            <person name="Hu X."/>
            <person name="Xu J."/>
            <person name="Yu X."/>
        </authorList>
    </citation>
    <scope>NUCLEOTIDE SEQUENCE [LARGE SCALE GENOMIC DNA]</scope>
    <source>
        <strain evidence="2">Henan</strain>
    </source>
</reference>
<evidence type="ECO:0000313" key="2">
    <source>
        <dbReference type="EMBL" id="GAA51062.1"/>
    </source>
</evidence>
<keyword evidence="3" id="KW-1185">Reference proteome</keyword>
<feature type="compositionally biased region" description="Polar residues" evidence="1">
    <location>
        <begin position="3305"/>
        <end position="3316"/>
    </location>
</feature>
<accession>G7YDM8</accession>
<feature type="compositionally biased region" description="Low complexity" evidence="1">
    <location>
        <begin position="3331"/>
        <end position="3344"/>
    </location>
</feature>
<proteinExistence type="predicted"/>
<feature type="region of interest" description="Disordered" evidence="1">
    <location>
        <begin position="2689"/>
        <end position="2722"/>
    </location>
</feature>
<feature type="compositionally biased region" description="Basic residues" evidence="1">
    <location>
        <begin position="2577"/>
        <end position="2586"/>
    </location>
</feature>
<feature type="compositionally biased region" description="Basic and acidic residues" evidence="1">
    <location>
        <begin position="2565"/>
        <end position="2574"/>
    </location>
</feature>
<organism evidence="2 3">
    <name type="scientific">Clonorchis sinensis</name>
    <name type="common">Chinese liver fluke</name>
    <dbReference type="NCBI Taxonomy" id="79923"/>
    <lineage>
        <taxon>Eukaryota</taxon>
        <taxon>Metazoa</taxon>
        <taxon>Spiralia</taxon>
        <taxon>Lophotrochozoa</taxon>
        <taxon>Platyhelminthes</taxon>
        <taxon>Trematoda</taxon>
        <taxon>Digenea</taxon>
        <taxon>Opisthorchiida</taxon>
        <taxon>Opisthorchiata</taxon>
        <taxon>Opisthorchiidae</taxon>
        <taxon>Clonorchis</taxon>
    </lineage>
</organism>
<dbReference type="Proteomes" id="UP000008909">
    <property type="component" value="Unassembled WGS sequence"/>
</dbReference>
<name>G7YDM8_CLOSI</name>
<reference key="2">
    <citation type="submission" date="2011-10" db="EMBL/GenBank/DDBJ databases">
        <title>The genome and transcriptome sequence of Clonorchis sinensis provide insights into the carcinogenic liver fluke.</title>
        <authorList>
            <person name="Wang X."/>
            <person name="Huang Y."/>
            <person name="Chen W."/>
            <person name="Liu H."/>
            <person name="Guo L."/>
            <person name="Chen Y."/>
            <person name="Luo F."/>
            <person name="Zhou W."/>
            <person name="Sun J."/>
            <person name="Mao Q."/>
            <person name="Liang P."/>
            <person name="Zhou C."/>
            <person name="Tian Y."/>
            <person name="Men J."/>
            <person name="Lv X."/>
            <person name="Huang L."/>
            <person name="Zhou J."/>
            <person name="Hu Y."/>
            <person name="Li R."/>
            <person name="Zhang F."/>
            <person name="Lei H."/>
            <person name="Li X."/>
            <person name="Hu X."/>
            <person name="Liang C."/>
            <person name="Xu J."/>
            <person name="Wu Z."/>
            <person name="Yu X."/>
        </authorList>
    </citation>
    <scope>NUCLEOTIDE SEQUENCE</scope>
    <source>
        <strain>Henan</strain>
    </source>
</reference>
<feature type="region of interest" description="Disordered" evidence="1">
    <location>
        <begin position="3300"/>
        <end position="3344"/>
    </location>
</feature>
<dbReference type="EMBL" id="DF143108">
    <property type="protein sequence ID" value="GAA51062.1"/>
    <property type="molecule type" value="Genomic_DNA"/>
</dbReference>
<sequence length="3344" mass="383291">MYLSGLNRDSVEGTLRSVFRRDTIYVQLKSACYGVALLWLRLTHQWIRDSQVILNKTDAISDTITTSEKSASDDTYLLVSTENSIALWTDGAQKLGRFCENLKARASKLSRFEQTISSLKGLHSKRPRSLSYLNTLDGSHRIQPLGLSYRRTTSWSNVADSFTSSPSFDLFDWCYSSAPTDDVVIEAVETEIDPVGVSTLHTIPRSTESEDTDTFNVSVSSAMARLTTVRKKFCETICSRFTEIQTSMKVVGLQKLGKLLEKLETASSMDTLHGSTSSDVECHFVATLNNLSDAIEQTTTWLAQVHGKENDTTESNSTTVQTQNTHLCQLDTLRKDFSTLANEMQSFISCPTLLRQSSMKTLEKENMDDTEEPTNSYHWIRADQDSSSRYLQSHILESRQHLQRAVQELNTHVMSASWDGWCQPDLEAIESPDMLDRVPTETCVNSYRDFAACLEAEVTRIGEDSNNSRRLIQIKPLLDLMWSKLHDRLKVIIRLEETNQNTAGAQAVRLMISDYSEPQQTHDSNGNLFKMSSESISRLRHLLDDDKIQNEEMGFSSTLCIEVTLFQTMCALLDVVLSNPAWNFLQQVENAAVERVLLLEFIHELLGLNMASTWEEIENTGSEDLFGQILGSLDKVIGLCDTFVNDTEEGSENFVFPVLMPLPVLFLRAIKKLAERYNAVQDFYTPAEVDSQTEVRLTVLTMTCSQLRRFCNSAKECMSSRKVLSTKHPWRLAWKPYSTKENMATRAAYLSACLTQIMNLTRQLMTIPVTSMEHLAEQHRNCMMISSKLTWHVVKATCLCCSLGSVLQEEQELPQCRLLIDHSNVLPNAVNNLLNQMIIRSGKVYRLQHWWEQLSKQTRCFNEATSKLCDQLPGYPVELAPVIHLTFVEWMNEELTKSHQTSKLSDPSSVVHRMLSSSQTLDQLLKQQHLIRSVVWRLWELDGIGDELITQLRRFHSQLATFGPRFPVRDSFHLLSWNARFSSEWTRLISWTKDLLVELTECIHSVRWFEDRMTMFETKVKSSQRWLAQNSEMRVDQETDVEALNSKLKHLELIYSEVTGSQATQLEYSDSGILFPAGDSSVETHSLLDILAVKRDQAYAMHNSLKRALEEGMNELCSRLVTLVEDPEIDSFSLFQMWFLIHLTNMDQQQPGNQLVDKIERLRGNLHIWRNAYEKLNRRLPILVQFLEAHTGTTKEALYRLSETWFALMEVAEDAQERLLAKCIRYEELQRHISLFEYETEEFCRYSKSSDLLNYSDERSCLMQFCPAVQKRKRERFVEILFRLDKLQEEVTLFTMDTLRFTLPAYEACEQHVVEYQMNLLDLPGQVQRIQDKLNELNLDPSMNDDPVDEWNQLNQQELQFFHGIGELEFLIECAFAHHPIAITEREKANYFGCLLKSIGFLQQKISERMRVWFAAMETDCNPWRTCGTLDFYSQYMASCQHFADQLAKLKSVHVIHSQMHQFLLDRMALCEAVRARVMERAEAAQLHLCNIVQQTRILMRGCLISQRVVEFCQRKCVTDLTERYNEDGSCNPKPGITDVFDFLSDYHVLSNLSEEMGFEKKGGDADGPKDAPGLDEWCNLELDRIQQQISQTRDLVGLVVMHKQQRRLLWAQTQHTIGNMTNHQPHILSTSLTLRMKLLSILIQLNPYLSPLSMARWLENYLNRPPATSCNREDGANFFDRLFRLGNALKSIDEQREPQMNGPQEEIVSSESADSGDWKLSSLVDAYSKQMTIGPQLLSCSKLVIRMILHGDDHATKHLLPLLSRLLDVNNRLFQCTTVVEHILERWFHFLYLRSQVSNQILDNELERFRTRVGDENVNTFETDDGIEDQLTMLEDYEASFSQLCNLDEYILIPPSSAEDGHHRLFSDPVSIRWRLQQKRIAESSEAGEYHRAHLTRVDAKILDAFSSLRELTTATCSLSKRDTETLQDHSNVLRKSWVLVKELYTEFGHAEASDRPTHISTSYPVVFGVQLTLVDSLSLWCNILNTILHQTVLSRKQVVEMRCGLRAILDKLSILPDSGCNTLSVLPHPTALSPFTSNWSHIEDSSVPHLGWMLTQTERQSARFQERIDYDLSRNLGWLKLLSLAAGDRNTQMDLTVLMDTARRVRFERAQLLCYSNYEKKRNRITSGILQQTRLLLPTLHRQSDRSQHHARISNKSLLQQNNLQSLLKRTSMQYIRMGLLRMPSPIGTAEIYQDFAVRLESAFEGCILELLKITHLKKQPTPVPISKSDSCSNLDVNWPLPVDDWLRRLDAMESSKEENLVECIPEWLTDIKIEKLRVLQDLRSEFDQVEKDWVKHTWMSGGTIDIEITVLAQRLKSIMNFGHSLCAKLEQELSVVFQEDNPPSHDWDNSIHSSDTKSCTLCSAVAEFDESSLIFHHIPNDHLEDVQTPTVNRTQQASEILCSGPFYEEISKNDNEISIVADKIFRCKHCRTGTKLHMISPQKLHSQEPPISMVNKSITALPHSTRPGLKVHQCMPQQWSPYSTFRLHRHRSVGSLDELDKSATSCYSFSSKIYSTLRYSQETLCSVPYHCDENCPEEPQTGFFSQTFATNNNGLTPELEGSESRPEEASSARRTIKPRRQRHQSITVAIKPYTDVQPSMADVSPEVVVEETRSLDEGLADDDEGRSVSSEPQKSEPLGYFESLSWAMKPPISPRRPFTQAIISSRSRSSSRLNLLIDYPSVLISSEPSDVLPPHTPKPRKRCQPPLTEPFNTKGDEPSIMDSKVELWSHITDGLEFTESEHRVESEGDGAPPTHASELYPKPAVRSRLKNIPSSLVPLNEDPVVTYDSLEFDSVEKNHRKSFLYQAKQQPVSEEHSSFEICFDPFHFLGFSSTAIYYLICRAQNYCTIQTFEPTMSLSHTCYLSEQPVCTVLSPAENSWPFESMRQHHSLDEYLPDHELFEEEETQSLCCDDIGNDSCIQIQAPAVYEAEQLQPMDYNQYHGTKRLPYFKDSTSERTGGRELSHQTSTISTQLSEEELMRQLQALCAQANRRATELLTITVDEPEFLSASCDQLRTFLGQLEAYNFRVHALNSLNSARSAADEESLINSEWTKTLKAARTWLCELQKAFATSKGLEQLVSEFQQHMKETELSEHPAGYSSTSTTSLTRGFDREWEHLRNRFNRREEGLPHVPTTIRLLRVIRFRLSGWLAHFNLLLLTPETLEVLPAIAALNPLLQTDEMIESRLFWLRSCFGGLLDNAERLLAQWSFRCRQNLRVCRNEEREQELTPTAFSTPRWTGCDPLDTSFERSLVSEVRHRYVSTAGSTQLFHNGEPDSLMTSDTDDNIEELSRTSHRHFLGFRTDTNTQSGSVRSHSVRYEPGTEHLQSTFNTPTPDRTNTDD</sequence>
<protein>
    <submittedName>
        <fullName evidence="2">Uncharacterized protein</fullName>
    </submittedName>
</protein>
<feature type="region of interest" description="Disordered" evidence="1">
    <location>
        <begin position="2553"/>
        <end position="2588"/>
    </location>
</feature>
<gene>
    <name evidence="2" type="ORF">CLF_105519</name>
</gene>
<evidence type="ECO:0000256" key="1">
    <source>
        <dbReference type="SAM" id="MobiDB-lite"/>
    </source>
</evidence>
<feature type="region of interest" description="Disordered" evidence="1">
    <location>
        <begin position="2612"/>
        <end position="2639"/>
    </location>
</feature>